<dbReference type="AlphaFoldDB" id="A0A4Z1HFE8"/>
<keyword evidence="2" id="KW-1185">Reference proteome</keyword>
<evidence type="ECO:0000313" key="2">
    <source>
        <dbReference type="Proteomes" id="UP000297527"/>
    </source>
</evidence>
<name>A0A4Z1HFE8_9HELO</name>
<gene>
    <name evidence="1" type="ORF">BCON_0262g00110</name>
</gene>
<sequence>MIGLDSSLSSPEDGAKPNNIFTSDAVKLFTTNDDDEEGFNGYTIDDMPAIILNCLRGMRKELRDGNPFRAYLSQNFATNFNTPTIDSGASIKDARLRPHIVTQKQLQYCTKEEMITRLAVATKQQLEDRRAKIVEFRALKQAIRLVKIVDYSAYYAFFMAPQDLRLQPGNVLKVNFSPDNPIRKEDWNLTVSEFFDWSYQGESVGILKRPLVPLQEGATEEEKRAFRPLIGTILPAVDGTMDSPESCRALLESARPVSVLLNYYESEMAEARVFKALNHFLYSTYPNFNKIASQSPNNFNSASMDEWSKVLLMNDNRYGANAKDQLDAIEDLRNTPVNSQGKAVAIIEGFPGVGKTAFLAHVVVCMLAQQPQAPIGCICAANQPTDVLAKAIERAIEDTCNRQPDLAPFLRQQVIIRVCPTATETNFLISLADRASKASIVHDEGDGGADNGDLYTNAVHEGEIMDHSTKSWMNLTSAAVNVNLIEYLVTKCNILPSSLVVLAHYAAQLRARSFEIITASTRQLKTGGRDAPVICKAFDTARKARACVNISKSMDACHSNLLLHRHVHAVGGARAYAT</sequence>
<organism evidence="1 2">
    <name type="scientific">Botryotinia convoluta</name>
    <dbReference type="NCBI Taxonomy" id="54673"/>
    <lineage>
        <taxon>Eukaryota</taxon>
        <taxon>Fungi</taxon>
        <taxon>Dikarya</taxon>
        <taxon>Ascomycota</taxon>
        <taxon>Pezizomycotina</taxon>
        <taxon>Leotiomycetes</taxon>
        <taxon>Helotiales</taxon>
        <taxon>Sclerotiniaceae</taxon>
        <taxon>Botryotinia</taxon>
    </lineage>
</organism>
<dbReference type="EMBL" id="PQXN01000261">
    <property type="protein sequence ID" value="TGO47826.1"/>
    <property type="molecule type" value="Genomic_DNA"/>
</dbReference>
<dbReference type="OrthoDB" id="3564277at2759"/>
<reference evidence="1 2" key="1">
    <citation type="submission" date="2017-12" db="EMBL/GenBank/DDBJ databases">
        <title>Comparative genomics of Botrytis spp.</title>
        <authorList>
            <person name="Valero-Jimenez C.A."/>
            <person name="Tapia P."/>
            <person name="Veloso J."/>
            <person name="Silva-Moreno E."/>
            <person name="Staats M."/>
            <person name="Valdes J.H."/>
            <person name="Van Kan J.A.L."/>
        </authorList>
    </citation>
    <scope>NUCLEOTIDE SEQUENCE [LARGE SCALE GENOMIC DNA]</scope>
    <source>
        <strain evidence="1 2">MUCL11595</strain>
    </source>
</reference>
<accession>A0A4Z1HFE8</accession>
<proteinExistence type="predicted"/>
<dbReference type="Gene3D" id="3.40.50.300">
    <property type="entry name" value="P-loop containing nucleotide triphosphate hydrolases"/>
    <property type="match status" value="1"/>
</dbReference>
<dbReference type="Proteomes" id="UP000297527">
    <property type="component" value="Unassembled WGS sequence"/>
</dbReference>
<protein>
    <submittedName>
        <fullName evidence="1">Uncharacterized protein</fullName>
    </submittedName>
</protein>
<evidence type="ECO:0000313" key="1">
    <source>
        <dbReference type="EMBL" id="TGO47826.1"/>
    </source>
</evidence>
<dbReference type="InterPro" id="IPR027417">
    <property type="entry name" value="P-loop_NTPase"/>
</dbReference>
<dbReference type="SUPFAM" id="SSF52540">
    <property type="entry name" value="P-loop containing nucleoside triphosphate hydrolases"/>
    <property type="match status" value="1"/>
</dbReference>
<comment type="caution">
    <text evidence="1">The sequence shown here is derived from an EMBL/GenBank/DDBJ whole genome shotgun (WGS) entry which is preliminary data.</text>
</comment>